<dbReference type="Proteomes" id="UP000092931">
    <property type="component" value="Chromosome"/>
</dbReference>
<dbReference type="EMBL" id="CP014673">
    <property type="protein sequence ID" value="ANX00369.1"/>
    <property type="molecule type" value="Genomic_DNA"/>
</dbReference>
<evidence type="ECO:0000313" key="3">
    <source>
        <dbReference type="Proteomes" id="UP000092931"/>
    </source>
</evidence>
<dbReference type="RefSeq" id="WP_014253531.1">
    <property type="nucleotide sequence ID" value="NZ_CP014673.1"/>
</dbReference>
<dbReference type="AlphaFoldDB" id="A0A1B1YHW7"/>
<proteinExistence type="predicted"/>
<dbReference type="InterPro" id="IPR016181">
    <property type="entry name" value="Acyl_CoA_acyltransferase"/>
</dbReference>
<evidence type="ECO:0000313" key="2">
    <source>
        <dbReference type="EMBL" id="ANX00369.1"/>
    </source>
</evidence>
<accession>A0A1B1YHW7</accession>
<sequence length="213" mass="25034">MKKEIPDKNLFMMCKKLNTCALAELPNGYHVRTCRRNELDIWKKMPFDDEKTAEQYSDYMTKYFNDVYASKEDLFFNKCLFVCDKNDTPIGTCFAWKAYDRITTIHWFKVVKEYEGLGIGRALLSVVMKSIPKDEYPVFLHTQPSSFRAIKLYSDFGFALLTDPVIGYRQNDLEECLPILKTYMFKEDFEKLQFAQAPENFLKAVKSTCINEF</sequence>
<dbReference type="CDD" id="cd04301">
    <property type="entry name" value="NAT_SF"/>
    <property type="match status" value="1"/>
</dbReference>
<feature type="domain" description="N-acetyltransferase" evidence="1">
    <location>
        <begin position="29"/>
        <end position="180"/>
    </location>
</feature>
<gene>
    <name evidence="2" type="ORF">CSTERLE_01555</name>
</gene>
<dbReference type="PROSITE" id="PS51186">
    <property type="entry name" value="GNAT"/>
    <property type="match status" value="1"/>
</dbReference>
<dbReference type="Pfam" id="PF00583">
    <property type="entry name" value="Acetyltransf_1"/>
    <property type="match status" value="1"/>
</dbReference>
<reference evidence="2 3" key="1">
    <citation type="submission" date="2016-02" db="EMBL/GenBank/DDBJ databases">
        <title>Comparison of Clostridium stercorarium subspecies using comparative genomics and transcriptomics.</title>
        <authorList>
            <person name="Schellenberg J."/>
            <person name="Thallinger G."/>
            <person name="Levin D.B."/>
            <person name="Zhang X."/>
            <person name="Alvare G."/>
            <person name="Fristensky B."/>
            <person name="Sparling R."/>
        </authorList>
    </citation>
    <scope>NUCLEOTIDE SEQUENCE [LARGE SCALE GENOMIC DNA]</scope>
    <source>
        <strain evidence="2 3">DSM 9219</strain>
    </source>
</reference>
<name>A0A1B1YHW7_THEST</name>
<dbReference type="GO" id="GO:0016747">
    <property type="term" value="F:acyltransferase activity, transferring groups other than amino-acyl groups"/>
    <property type="evidence" value="ECO:0007669"/>
    <property type="project" value="InterPro"/>
</dbReference>
<protein>
    <submittedName>
        <fullName evidence="2">Acetyltransferase</fullName>
    </submittedName>
</protein>
<dbReference type="SUPFAM" id="SSF55729">
    <property type="entry name" value="Acyl-CoA N-acyltransferases (Nat)"/>
    <property type="match status" value="1"/>
</dbReference>
<dbReference type="InterPro" id="IPR000182">
    <property type="entry name" value="GNAT_dom"/>
</dbReference>
<keyword evidence="2" id="KW-0808">Transferase</keyword>
<evidence type="ECO:0000259" key="1">
    <source>
        <dbReference type="PROSITE" id="PS51186"/>
    </source>
</evidence>
<dbReference type="Gene3D" id="3.40.630.30">
    <property type="match status" value="1"/>
</dbReference>
<organism evidence="2 3">
    <name type="scientific">Thermoclostridium stercorarium subsp. leptospartum DSM 9219</name>
    <dbReference type="NCBI Taxonomy" id="1346611"/>
    <lineage>
        <taxon>Bacteria</taxon>
        <taxon>Bacillati</taxon>
        <taxon>Bacillota</taxon>
        <taxon>Clostridia</taxon>
        <taxon>Eubacteriales</taxon>
        <taxon>Oscillospiraceae</taxon>
        <taxon>Thermoclostridium</taxon>
    </lineage>
</organism>